<evidence type="ECO:0000313" key="3">
    <source>
        <dbReference type="EMBL" id="RSL29583.1"/>
    </source>
</evidence>
<dbReference type="InterPro" id="IPR050190">
    <property type="entry name" value="UPF0213_domain"/>
</dbReference>
<dbReference type="SUPFAM" id="SSF82771">
    <property type="entry name" value="GIY-YIG endonuclease"/>
    <property type="match status" value="1"/>
</dbReference>
<dbReference type="AlphaFoldDB" id="A0A3R9QFQ2"/>
<dbReference type="Proteomes" id="UP000275076">
    <property type="component" value="Unassembled WGS sequence"/>
</dbReference>
<evidence type="ECO:0000259" key="2">
    <source>
        <dbReference type="PROSITE" id="PS50164"/>
    </source>
</evidence>
<dbReference type="OrthoDB" id="9807770at2"/>
<organism evidence="3 4">
    <name type="scientific">Salibacterium salarium</name>
    <dbReference type="NCBI Taxonomy" id="284579"/>
    <lineage>
        <taxon>Bacteria</taxon>
        <taxon>Bacillati</taxon>
        <taxon>Bacillota</taxon>
        <taxon>Bacilli</taxon>
        <taxon>Bacillales</taxon>
        <taxon>Bacillaceae</taxon>
    </lineage>
</organism>
<sequence>MKEANHYVYILECGDGTYYTGYTTDVAQRIKMHKSGKGAKYTRGRGPLRLVYQEAFATKQEAMRAEYDMKKWTRQDKEALLQNLTEDSP</sequence>
<dbReference type="Pfam" id="PF01541">
    <property type="entry name" value="GIY-YIG"/>
    <property type="match status" value="1"/>
</dbReference>
<proteinExistence type="inferred from homology"/>
<comment type="similarity">
    <text evidence="1">Belongs to the UPF0213 family.</text>
</comment>
<dbReference type="PANTHER" id="PTHR34477">
    <property type="entry name" value="UPF0213 PROTEIN YHBQ"/>
    <property type="match status" value="1"/>
</dbReference>
<feature type="domain" description="GIY-YIG" evidence="2">
    <location>
        <begin position="4"/>
        <end position="79"/>
    </location>
</feature>
<gene>
    <name evidence="3" type="ORF">D7Z54_30545</name>
</gene>
<evidence type="ECO:0000256" key="1">
    <source>
        <dbReference type="ARBA" id="ARBA00007435"/>
    </source>
</evidence>
<protein>
    <submittedName>
        <fullName evidence="3">GIY-YIG nuclease family protein</fullName>
    </submittedName>
</protein>
<keyword evidence="4" id="KW-1185">Reference proteome</keyword>
<dbReference type="Gene3D" id="3.40.1440.10">
    <property type="entry name" value="GIY-YIG endonuclease"/>
    <property type="match status" value="1"/>
</dbReference>
<accession>A0A3R9QFQ2</accession>
<evidence type="ECO:0000313" key="4">
    <source>
        <dbReference type="Proteomes" id="UP000275076"/>
    </source>
</evidence>
<dbReference type="InterPro" id="IPR035901">
    <property type="entry name" value="GIY-YIG_endonuc_sf"/>
</dbReference>
<dbReference type="EMBL" id="RBVX01000060">
    <property type="protein sequence ID" value="RSL29583.1"/>
    <property type="molecule type" value="Genomic_DNA"/>
</dbReference>
<dbReference type="PROSITE" id="PS50164">
    <property type="entry name" value="GIY_YIG"/>
    <property type="match status" value="1"/>
</dbReference>
<dbReference type="CDD" id="cd10456">
    <property type="entry name" value="GIY-YIG_UPF0213"/>
    <property type="match status" value="1"/>
</dbReference>
<name>A0A3R9QFQ2_9BACI</name>
<dbReference type="InterPro" id="IPR000305">
    <property type="entry name" value="GIY-YIG_endonuc"/>
</dbReference>
<dbReference type="PANTHER" id="PTHR34477:SF1">
    <property type="entry name" value="UPF0213 PROTEIN YHBQ"/>
    <property type="match status" value="1"/>
</dbReference>
<dbReference type="RefSeq" id="WP_125562283.1">
    <property type="nucleotide sequence ID" value="NZ_RBVX01000060.1"/>
</dbReference>
<reference evidence="3 4" key="1">
    <citation type="submission" date="2018-10" db="EMBL/GenBank/DDBJ databases">
        <title>Draft genome sequence of Bacillus salarius IM0101, isolated from a hypersaline soil in Inner Mongolia, China.</title>
        <authorList>
            <person name="Yamprayoonswat W."/>
            <person name="Boonvisut S."/>
            <person name="Jumpathong W."/>
            <person name="Sittihan S."/>
            <person name="Ruangsuj P."/>
            <person name="Wanthongcharoen S."/>
            <person name="Thongpramul N."/>
            <person name="Pimmason S."/>
            <person name="Yu B."/>
            <person name="Yasawong M."/>
        </authorList>
    </citation>
    <scope>NUCLEOTIDE SEQUENCE [LARGE SCALE GENOMIC DNA]</scope>
    <source>
        <strain evidence="3 4">IM0101</strain>
    </source>
</reference>
<comment type="caution">
    <text evidence="3">The sequence shown here is derived from an EMBL/GenBank/DDBJ whole genome shotgun (WGS) entry which is preliminary data.</text>
</comment>